<accession>A0A1I0PWG2</accession>
<gene>
    <name evidence="2" type="ORF">SAMN04487945_2026</name>
</gene>
<proteinExistence type="predicted"/>
<dbReference type="AlphaFoldDB" id="A0A1I0PWG2"/>
<protein>
    <submittedName>
        <fullName evidence="2">Uncharacterized protein</fullName>
    </submittedName>
</protein>
<reference evidence="2 3" key="1">
    <citation type="submission" date="2016-10" db="EMBL/GenBank/DDBJ databases">
        <authorList>
            <person name="de Groot N.N."/>
        </authorList>
    </citation>
    <scope>NUCLEOTIDE SEQUENCE [LARGE SCALE GENOMIC DNA]</scope>
    <source>
        <strain evidence="2 3">CGMCC 1.5337</strain>
    </source>
</reference>
<organism evidence="2 3">
    <name type="scientific">Halobacterium jilantaiense</name>
    <dbReference type="NCBI Taxonomy" id="355548"/>
    <lineage>
        <taxon>Archaea</taxon>
        <taxon>Methanobacteriati</taxon>
        <taxon>Methanobacteriota</taxon>
        <taxon>Stenosarchaea group</taxon>
        <taxon>Halobacteria</taxon>
        <taxon>Halobacteriales</taxon>
        <taxon>Halobacteriaceae</taxon>
        <taxon>Halobacterium</taxon>
    </lineage>
</organism>
<name>A0A1I0PWG2_9EURY</name>
<dbReference type="Proteomes" id="UP000198518">
    <property type="component" value="Unassembled WGS sequence"/>
</dbReference>
<keyword evidence="1" id="KW-1133">Transmembrane helix</keyword>
<evidence type="ECO:0000313" key="2">
    <source>
        <dbReference type="EMBL" id="SEW18737.1"/>
    </source>
</evidence>
<dbReference type="EMBL" id="FOJA01000001">
    <property type="protein sequence ID" value="SEW18737.1"/>
    <property type="molecule type" value="Genomic_DNA"/>
</dbReference>
<keyword evidence="1" id="KW-0812">Transmembrane</keyword>
<evidence type="ECO:0000313" key="3">
    <source>
        <dbReference type="Proteomes" id="UP000198518"/>
    </source>
</evidence>
<keyword evidence="3" id="KW-1185">Reference proteome</keyword>
<sequence length="52" mass="5181">MAVTAAAGAIGAIANLFQIVRGDYEGLNVVLLAAFLLVCAVAVHPILTGNTG</sequence>
<keyword evidence="1" id="KW-0472">Membrane</keyword>
<feature type="transmembrane region" description="Helical" evidence="1">
    <location>
        <begin position="26"/>
        <end position="47"/>
    </location>
</feature>
<evidence type="ECO:0000256" key="1">
    <source>
        <dbReference type="SAM" id="Phobius"/>
    </source>
</evidence>